<evidence type="ECO:0000313" key="2">
    <source>
        <dbReference type="EMBL" id="KAB0614164.1"/>
    </source>
</evidence>
<keyword evidence="2" id="KW-0969">Cilium</keyword>
<dbReference type="GeneID" id="56510463"/>
<evidence type="ECO:0000313" key="3">
    <source>
        <dbReference type="Proteomes" id="UP000423641"/>
    </source>
</evidence>
<sequence length="119" mass="13712">MEIFKVASQQLDTQISTQNTQNTQNTRAVEHANNEQNTKNSTQAMDSKSVNETIKKLNEDMQRLETNVRFGYNDKIDAMYVNVTEANSGKTIRKIPTEHAMKMTEYFKEAIGMLFDKKE</sequence>
<dbReference type="AlphaFoldDB" id="A0AAV6EH44"/>
<dbReference type="RefSeq" id="WP_111968534.1">
    <property type="nucleotide sequence ID" value="NZ_CP053828.1"/>
</dbReference>
<name>A0AAV6EH44_CAMHY</name>
<comment type="caution">
    <text evidence="2">The sequence shown here is derived from an EMBL/GenBank/DDBJ whole genome shotgun (WGS) entry which is preliminary data.</text>
</comment>
<dbReference type="InterPro" id="IPR005186">
    <property type="entry name" value="FlaG"/>
</dbReference>
<accession>A0AAV6EH44</accession>
<dbReference type="PANTHER" id="PTHR37166">
    <property type="entry name" value="PROTEIN FLAG"/>
    <property type="match status" value="1"/>
</dbReference>
<keyword evidence="2" id="KW-0282">Flagellum</keyword>
<dbReference type="SUPFAM" id="SSF160214">
    <property type="entry name" value="FlaG-like"/>
    <property type="match status" value="1"/>
</dbReference>
<protein>
    <submittedName>
        <fullName evidence="2">Flagellar biosynthesis protein FlaG</fullName>
    </submittedName>
</protein>
<gene>
    <name evidence="2" type="ORF">F7P66_00805</name>
</gene>
<organism evidence="2 3">
    <name type="scientific">Campylobacter hyointestinalis subsp. lawsonii</name>
    <dbReference type="NCBI Taxonomy" id="91353"/>
    <lineage>
        <taxon>Bacteria</taxon>
        <taxon>Pseudomonadati</taxon>
        <taxon>Campylobacterota</taxon>
        <taxon>Epsilonproteobacteria</taxon>
        <taxon>Campylobacterales</taxon>
        <taxon>Campylobacteraceae</taxon>
        <taxon>Campylobacter</taxon>
    </lineage>
</organism>
<dbReference type="Proteomes" id="UP000423641">
    <property type="component" value="Unassembled WGS sequence"/>
</dbReference>
<evidence type="ECO:0000256" key="1">
    <source>
        <dbReference type="SAM" id="Coils"/>
    </source>
</evidence>
<reference evidence="2 3" key="1">
    <citation type="submission" date="2019-09" db="EMBL/GenBank/DDBJ databases">
        <title>Draft genome sequences of 48 bacterial type strains from the CCUG.</title>
        <authorList>
            <person name="Tunovic T."/>
            <person name="Pineiro-Iglesias B."/>
            <person name="Unosson C."/>
            <person name="Inganas E."/>
            <person name="Ohlen M."/>
            <person name="Cardew S."/>
            <person name="Jensie-Markopoulos S."/>
            <person name="Salva-Serra F."/>
            <person name="Jaen-Luchoro D."/>
            <person name="Karlsson R."/>
            <person name="Svensson-Stadler L."/>
            <person name="Chun J."/>
            <person name="Moore E."/>
        </authorList>
    </citation>
    <scope>NUCLEOTIDE SEQUENCE [LARGE SCALE GENOMIC DNA]</scope>
    <source>
        <strain evidence="2 3">CCUG 34538</strain>
    </source>
</reference>
<feature type="coiled-coil region" evidence="1">
    <location>
        <begin position="47"/>
        <end position="74"/>
    </location>
</feature>
<dbReference type="InterPro" id="IPR035924">
    <property type="entry name" value="FlaG-like_sf"/>
</dbReference>
<dbReference type="PANTHER" id="PTHR37166:SF1">
    <property type="entry name" value="PROTEIN FLAG"/>
    <property type="match status" value="1"/>
</dbReference>
<dbReference type="Gene3D" id="3.30.160.170">
    <property type="entry name" value="FlaG-like"/>
    <property type="match status" value="1"/>
</dbReference>
<keyword evidence="2" id="KW-0966">Cell projection</keyword>
<proteinExistence type="predicted"/>
<keyword evidence="1" id="KW-0175">Coiled coil</keyword>
<dbReference type="EMBL" id="VZON01000001">
    <property type="protein sequence ID" value="KAB0614164.1"/>
    <property type="molecule type" value="Genomic_DNA"/>
</dbReference>
<dbReference type="Pfam" id="PF03646">
    <property type="entry name" value="FlaG"/>
    <property type="match status" value="1"/>
</dbReference>